<accession>A0A0E9QDF8</accession>
<dbReference type="EMBL" id="GBXM01093681">
    <property type="protein sequence ID" value="JAH14896.1"/>
    <property type="molecule type" value="Transcribed_RNA"/>
</dbReference>
<name>A0A0E9QDF8_ANGAN</name>
<organism evidence="1">
    <name type="scientific">Anguilla anguilla</name>
    <name type="common">European freshwater eel</name>
    <name type="synonym">Muraena anguilla</name>
    <dbReference type="NCBI Taxonomy" id="7936"/>
    <lineage>
        <taxon>Eukaryota</taxon>
        <taxon>Metazoa</taxon>
        <taxon>Chordata</taxon>
        <taxon>Craniata</taxon>
        <taxon>Vertebrata</taxon>
        <taxon>Euteleostomi</taxon>
        <taxon>Actinopterygii</taxon>
        <taxon>Neopterygii</taxon>
        <taxon>Teleostei</taxon>
        <taxon>Anguilliformes</taxon>
        <taxon>Anguillidae</taxon>
        <taxon>Anguilla</taxon>
    </lineage>
</organism>
<dbReference type="AlphaFoldDB" id="A0A0E9QDF8"/>
<proteinExistence type="predicted"/>
<protein>
    <submittedName>
        <fullName evidence="1">Uncharacterized protein</fullName>
    </submittedName>
</protein>
<evidence type="ECO:0000313" key="1">
    <source>
        <dbReference type="EMBL" id="JAH14896.1"/>
    </source>
</evidence>
<reference evidence="1" key="1">
    <citation type="submission" date="2014-11" db="EMBL/GenBank/DDBJ databases">
        <authorList>
            <person name="Amaro Gonzalez C."/>
        </authorList>
    </citation>
    <scope>NUCLEOTIDE SEQUENCE</scope>
</reference>
<reference evidence="1" key="2">
    <citation type="journal article" date="2015" name="Fish Shellfish Immunol.">
        <title>Early steps in the European eel (Anguilla anguilla)-Vibrio vulnificus interaction in the gills: Role of the RtxA13 toxin.</title>
        <authorList>
            <person name="Callol A."/>
            <person name="Pajuelo D."/>
            <person name="Ebbesson L."/>
            <person name="Teles M."/>
            <person name="MacKenzie S."/>
            <person name="Amaro C."/>
        </authorList>
    </citation>
    <scope>NUCLEOTIDE SEQUENCE</scope>
</reference>
<sequence length="23" mass="2923">MLYFNFNFNPTQAKRKFGLTWWL</sequence>